<proteinExistence type="predicted"/>
<evidence type="ECO:0000313" key="2">
    <source>
        <dbReference type="Proteomes" id="UP000243426"/>
    </source>
</evidence>
<organism evidence="1 2">
    <name type="scientific">Halopseudomonas litoralis</name>
    <dbReference type="NCBI Taxonomy" id="797277"/>
    <lineage>
        <taxon>Bacteria</taxon>
        <taxon>Pseudomonadati</taxon>
        <taxon>Pseudomonadota</taxon>
        <taxon>Gammaproteobacteria</taxon>
        <taxon>Pseudomonadales</taxon>
        <taxon>Pseudomonadaceae</taxon>
        <taxon>Halopseudomonas</taxon>
    </lineage>
</organism>
<dbReference type="STRING" id="797277.SAMN05216198_0113"/>
<dbReference type="Proteomes" id="UP000243426">
    <property type="component" value="Chromosome I"/>
</dbReference>
<dbReference type="EMBL" id="LT629748">
    <property type="protein sequence ID" value="SDR70156.1"/>
    <property type="molecule type" value="Genomic_DNA"/>
</dbReference>
<accession>A0A1H1L6N6</accession>
<reference evidence="2" key="1">
    <citation type="submission" date="2016-10" db="EMBL/GenBank/DDBJ databases">
        <authorList>
            <person name="Varghese N."/>
            <person name="Submissions S."/>
        </authorList>
    </citation>
    <scope>NUCLEOTIDE SEQUENCE [LARGE SCALE GENOMIC DNA]</scope>
    <source>
        <strain evidence="2">2SM5</strain>
    </source>
</reference>
<evidence type="ECO:0000313" key="1">
    <source>
        <dbReference type="EMBL" id="SDR70156.1"/>
    </source>
</evidence>
<gene>
    <name evidence="1" type="ORF">SAMN05216198_0113</name>
</gene>
<sequence length="156" mass="17449">MSVKGRRAERTLDAQSTALRFHQRQAVVSGWGMNPCPEPETRAVLNLVLSEQSSQRPGIVTRQGGDSNKVNDSVSVANRARKGPQQVQQLILDFEEHLSADLPFCYRGLRYVLDILARTHLDRDITDKVSDPAWLETFHRNVAGYLSECGGMAGQW</sequence>
<dbReference type="AlphaFoldDB" id="A0A1H1L6N6"/>
<protein>
    <submittedName>
        <fullName evidence="1">Uncharacterized protein</fullName>
    </submittedName>
</protein>
<keyword evidence="2" id="KW-1185">Reference proteome</keyword>
<name>A0A1H1L6N6_9GAMM</name>